<reference evidence="1 2" key="1">
    <citation type="submission" date="2010-12" db="EMBL/GenBank/DDBJ databases">
        <title>Complete sequence of Desulfurispirillum indicum S5.</title>
        <authorList>
            <consortium name="US DOE Joint Genome Institute"/>
            <person name="Lucas S."/>
            <person name="Copeland A."/>
            <person name="Lapidus A."/>
            <person name="Cheng J.-F."/>
            <person name="Goodwin L."/>
            <person name="Pitluck S."/>
            <person name="Chertkov O."/>
            <person name="Held B."/>
            <person name="Detter J.C."/>
            <person name="Han C."/>
            <person name="Tapia R."/>
            <person name="Land M."/>
            <person name="Hauser L."/>
            <person name="Kyrpides N."/>
            <person name="Ivanova N."/>
            <person name="Mikhailova N."/>
            <person name="Haggblom M."/>
            <person name="Rauschenbach I."/>
            <person name="Bini E."/>
            <person name="Woyke T."/>
        </authorList>
    </citation>
    <scope>NUCLEOTIDE SEQUENCE [LARGE SCALE GENOMIC DNA]</scope>
    <source>
        <strain evidence="2">ATCC BAA-1389 / DSM 22839 / S5</strain>
    </source>
</reference>
<organism evidence="1 2">
    <name type="scientific">Desulfurispirillum indicum (strain ATCC BAA-1389 / DSM 22839 / S5)</name>
    <dbReference type="NCBI Taxonomy" id="653733"/>
    <lineage>
        <taxon>Bacteria</taxon>
        <taxon>Pseudomonadati</taxon>
        <taxon>Chrysiogenota</taxon>
        <taxon>Chrysiogenia</taxon>
        <taxon>Chrysiogenales</taxon>
        <taxon>Chrysiogenaceae</taxon>
        <taxon>Desulfurispirillum</taxon>
    </lineage>
</organism>
<dbReference type="RefSeq" id="WP_013506398.1">
    <property type="nucleotide sequence ID" value="NC_014836.1"/>
</dbReference>
<dbReference type="HOGENOM" id="CLU_1776621_0_0_0"/>
<evidence type="ECO:0000313" key="2">
    <source>
        <dbReference type="Proteomes" id="UP000002572"/>
    </source>
</evidence>
<dbReference type="Proteomes" id="UP000002572">
    <property type="component" value="Chromosome"/>
</dbReference>
<name>E6W198_DESIS</name>
<accession>E6W198</accession>
<keyword evidence="2" id="KW-1185">Reference proteome</keyword>
<dbReference type="eggNOG" id="COG5012">
    <property type="taxonomic scope" value="Bacteria"/>
</dbReference>
<dbReference type="STRING" id="653733.Selin_1790"/>
<dbReference type="KEGG" id="din:Selin_1790"/>
<gene>
    <name evidence="1" type="ordered locus">Selin_1790</name>
</gene>
<protein>
    <submittedName>
        <fullName evidence="1">Uncharacterized protein</fullName>
    </submittedName>
</protein>
<dbReference type="EMBL" id="CP002432">
    <property type="protein sequence ID" value="ADU66518.1"/>
    <property type="molecule type" value="Genomic_DNA"/>
</dbReference>
<dbReference type="AlphaFoldDB" id="E6W198"/>
<evidence type="ECO:0000313" key="1">
    <source>
        <dbReference type="EMBL" id="ADU66518.1"/>
    </source>
</evidence>
<dbReference type="OrthoDB" id="5421935at2"/>
<proteinExistence type="predicted"/>
<dbReference type="InParanoid" id="E6W198"/>
<sequence>MKNQMNAHDLLQAARHIPPPSQASAEEYASLCEILSASVTRSMLNSPHIAELIGGSAHQDMMAENHRNHGLFLCVLLRHYQAEYLVDTVLWVYRAYMSHGFQRLYWQVQLETWQNILQEHLSDKAYREISPIYQFLLHHQDDFARLSQEVHQESTNFHREFPI</sequence>